<gene>
    <name evidence="1" type="ORF">CLEP1334_LOCUS3208</name>
</gene>
<dbReference type="AlphaFoldDB" id="A0A7S0IQ84"/>
<accession>A0A7S0IQ84</accession>
<sequence length="150" mass="16777">MGFDWGVSVSLEYGIPIKLDEKASLWYMLKRLAEYEPGCAKRAHDAMVTGDPLAKVLLKRASQSVIVLLDSAEYCEDEMSKEVKTPTPIEERFHYNPKLGEEDREFELEYNQSELLREAFEFAASKIVGDGHGITLNLVRGGAHGEADAP</sequence>
<name>A0A7S0IQ84_9EUKA</name>
<reference evidence="1" key="1">
    <citation type="submission" date="2021-01" db="EMBL/GenBank/DDBJ databases">
        <authorList>
            <person name="Corre E."/>
            <person name="Pelletier E."/>
            <person name="Niang G."/>
            <person name="Scheremetjew M."/>
            <person name="Finn R."/>
            <person name="Kale V."/>
            <person name="Holt S."/>
            <person name="Cochrane G."/>
            <person name="Meng A."/>
            <person name="Brown T."/>
            <person name="Cohen L."/>
        </authorList>
    </citation>
    <scope>NUCLEOTIDE SEQUENCE</scope>
    <source>
        <strain evidence="1">RCC1130</strain>
    </source>
</reference>
<evidence type="ECO:0000313" key="1">
    <source>
        <dbReference type="EMBL" id="CAD8527987.1"/>
    </source>
</evidence>
<dbReference type="EMBL" id="HBER01006486">
    <property type="protein sequence ID" value="CAD8527987.1"/>
    <property type="molecule type" value="Transcribed_RNA"/>
</dbReference>
<organism evidence="1">
    <name type="scientific">Calcidiscus leptoporus</name>
    <dbReference type="NCBI Taxonomy" id="127549"/>
    <lineage>
        <taxon>Eukaryota</taxon>
        <taxon>Haptista</taxon>
        <taxon>Haptophyta</taxon>
        <taxon>Prymnesiophyceae</taxon>
        <taxon>Coccolithales</taxon>
        <taxon>Calcidiscaceae</taxon>
        <taxon>Calcidiscus</taxon>
    </lineage>
</organism>
<proteinExistence type="predicted"/>
<protein>
    <submittedName>
        <fullName evidence="1">Uncharacterized protein</fullName>
    </submittedName>
</protein>